<dbReference type="EMBL" id="BLAL01000229">
    <property type="protein sequence ID" value="GES94108.1"/>
    <property type="molecule type" value="Genomic_DNA"/>
</dbReference>
<sequence>MKRSVSLTFSSDTYIDPDSIKNGRILLYPDPTVYPVYIRFDRSVNTKIMQYVELFIMVVTCKGYQINLSLNLERAASTNFLFNEKITGFGIEMNKTRYRGIN</sequence>
<gene>
    <name evidence="1" type="ORF">RCL2_002084900</name>
</gene>
<dbReference type="Proteomes" id="UP000615446">
    <property type="component" value="Unassembled WGS sequence"/>
</dbReference>
<organism evidence="1 2">
    <name type="scientific">Rhizophagus clarus</name>
    <dbReference type="NCBI Taxonomy" id="94130"/>
    <lineage>
        <taxon>Eukaryota</taxon>
        <taxon>Fungi</taxon>
        <taxon>Fungi incertae sedis</taxon>
        <taxon>Mucoromycota</taxon>
        <taxon>Glomeromycotina</taxon>
        <taxon>Glomeromycetes</taxon>
        <taxon>Glomerales</taxon>
        <taxon>Glomeraceae</taxon>
        <taxon>Rhizophagus</taxon>
    </lineage>
</organism>
<evidence type="ECO:0000313" key="1">
    <source>
        <dbReference type="EMBL" id="GES94108.1"/>
    </source>
</evidence>
<dbReference type="AlphaFoldDB" id="A0A8H3LZS2"/>
<reference evidence="1" key="1">
    <citation type="submission" date="2019-10" db="EMBL/GenBank/DDBJ databases">
        <title>Conservation and host-specific expression of non-tandemly repeated heterogenous ribosome RNA gene in arbuscular mycorrhizal fungi.</title>
        <authorList>
            <person name="Maeda T."/>
            <person name="Kobayashi Y."/>
            <person name="Nakagawa T."/>
            <person name="Ezawa T."/>
            <person name="Yamaguchi K."/>
            <person name="Bino T."/>
            <person name="Nishimoto Y."/>
            <person name="Shigenobu S."/>
            <person name="Kawaguchi M."/>
        </authorList>
    </citation>
    <scope>NUCLEOTIDE SEQUENCE</scope>
    <source>
        <strain evidence="1">HR1</strain>
    </source>
</reference>
<comment type="caution">
    <text evidence="1">The sequence shown here is derived from an EMBL/GenBank/DDBJ whole genome shotgun (WGS) entry which is preliminary data.</text>
</comment>
<name>A0A8H3LZS2_9GLOM</name>
<accession>A0A8H3LZS2</accession>
<proteinExistence type="predicted"/>
<evidence type="ECO:0000313" key="2">
    <source>
        <dbReference type="Proteomes" id="UP000615446"/>
    </source>
</evidence>
<protein>
    <submittedName>
        <fullName evidence="1">Uncharacterized protein</fullName>
    </submittedName>
</protein>